<name>A0ABR6X1H5_9BURK</name>
<proteinExistence type="predicted"/>
<dbReference type="Gene3D" id="3.30.1330.40">
    <property type="entry name" value="RutC-like"/>
    <property type="match status" value="1"/>
</dbReference>
<evidence type="ECO:0000313" key="1">
    <source>
        <dbReference type="EMBL" id="MBC3806219.1"/>
    </source>
</evidence>
<reference evidence="1 2" key="1">
    <citation type="submission" date="2020-08" db="EMBL/GenBank/DDBJ databases">
        <title>Novel species isolated from subtropical streams in China.</title>
        <authorList>
            <person name="Lu H."/>
        </authorList>
    </citation>
    <scope>NUCLEOTIDE SEQUENCE [LARGE SCALE GENOMIC DNA]</scope>
    <source>
        <strain evidence="1 2">KACC 16656</strain>
    </source>
</reference>
<organism evidence="1 2">
    <name type="scientific">Undibacterium seohonense</name>
    <dbReference type="NCBI Taxonomy" id="1344950"/>
    <lineage>
        <taxon>Bacteria</taxon>
        <taxon>Pseudomonadati</taxon>
        <taxon>Pseudomonadota</taxon>
        <taxon>Betaproteobacteria</taxon>
        <taxon>Burkholderiales</taxon>
        <taxon>Oxalobacteraceae</taxon>
        <taxon>Undibacterium</taxon>
    </lineage>
</organism>
<dbReference type="SUPFAM" id="SSF55298">
    <property type="entry name" value="YjgF-like"/>
    <property type="match status" value="1"/>
</dbReference>
<evidence type="ECO:0000313" key="2">
    <source>
        <dbReference type="Proteomes" id="UP000648257"/>
    </source>
</evidence>
<keyword evidence="2" id="KW-1185">Reference proteome</keyword>
<dbReference type="Pfam" id="PF01042">
    <property type="entry name" value="Ribonuc_L-PSP"/>
    <property type="match status" value="1"/>
</dbReference>
<protein>
    <submittedName>
        <fullName evidence="1">RidA family protein</fullName>
    </submittedName>
</protein>
<comment type="caution">
    <text evidence="1">The sequence shown here is derived from an EMBL/GenBank/DDBJ whole genome shotgun (WGS) entry which is preliminary data.</text>
</comment>
<dbReference type="PANTHER" id="PTHR43857:SF1">
    <property type="entry name" value="YJGH FAMILY PROTEIN"/>
    <property type="match status" value="1"/>
</dbReference>
<dbReference type="EMBL" id="JACOFW010000002">
    <property type="protein sequence ID" value="MBC3806219.1"/>
    <property type="molecule type" value="Genomic_DNA"/>
</dbReference>
<sequence>MTRLRISSGSSFEEKIGYSRAIVHDNWVFVSGTTGFDYSSMTIADDIVVQTEQCLQNIIAALTQAGASLADVVRVNYVVPDATQFELCWPVLRQYFGDIRPAAMMISAGLADPRMKIEIEVTAIKQAK</sequence>
<dbReference type="InterPro" id="IPR035959">
    <property type="entry name" value="RutC-like_sf"/>
</dbReference>
<dbReference type="PANTHER" id="PTHR43857">
    <property type="entry name" value="BLR7761 PROTEIN"/>
    <property type="match status" value="1"/>
</dbReference>
<dbReference type="Proteomes" id="UP000648257">
    <property type="component" value="Unassembled WGS sequence"/>
</dbReference>
<accession>A0ABR6X1H5</accession>
<dbReference type="CDD" id="cd06154">
    <property type="entry name" value="YjgF_YER057c_UK114_like_6"/>
    <property type="match status" value="1"/>
</dbReference>
<dbReference type="RefSeq" id="WP_186921122.1">
    <property type="nucleotide sequence ID" value="NZ_JACOFW010000002.1"/>
</dbReference>
<gene>
    <name evidence="1" type="ORF">H8K52_02520</name>
</gene>
<dbReference type="InterPro" id="IPR006175">
    <property type="entry name" value="YjgF/YER057c/UK114"/>
</dbReference>